<dbReference type="GO" id="GO:0005975">
    <property type="term" value="P:carbohydrate metabolic process"/>
    <property type="evidence" value="ECO:0007669"/>
    <property type="project" value="UniProtKB-UniRule"/>
</dbReference>
<sequence length="257" mass="26789">MDLHIAASQEANAAAVVDALVELAGTRDPVHVGLTGGSMGVAVAAEIGRRWGAGQADFSGVHWWFSDERHLPAGDAERNAVQVRDAMGAVPLADARFHVVAAPVLDVEPDRLGAEDAAADYAEQMQVIAQRDGLPVLDVVMLGVGPDAHVASLFPGHPDSAATGVWTTAVDDSPKPPPLRVSFTMEVIRSADQVWLVASGEGKAEALAAAVEVYPEHVDAAVEDLEGEPLDVPAGWATGRSATRWFLDEAAASRLGG</sequence>
<proteinExistence type="inferred from homology"/>
<dbReference type="eggNOG" id="COG0363">
    <property type="taxonomic scope" value="Bacteria"/>
</dbReference>
<accession>C7NHJ0</accession>
<protein>
    <recommendedName>
        <fullName evidence="6 7">6-phosphogluconolactonase</fullName>
        <shortName evidence="7">6PGL</shortName>
        <ecNumber evidence="5 7">3.1.1.31</ecNumber>
    </recommendedName>
</protein>
<evidence type="ECO:0000256" key="6">
    <source>
        <dbReference type="ARBA" id="ARBA00020337"/>
    </source>
</evidence>
<name>C7NHJ0_KYTSD</name>
<comment type="function">
    <text evidence="2 7">Hydrolysis of 6-phosphogluconolactone to 6-phosphogluconate.</text>
</comment>
<keyword evidence="7" id="KW-0378">Hydrolase</keyword>
<dbReference type="EC" id="3.1.1.31" evidence="5 7"/>
<evidence type="ECO:0000256" key="2">
    <source>
        <dbReference type="ARBA" id="ARBA00002681"/>
    </source>
</evidence>
<organism evidence="9 10">
    <name type="scientific">Kytococcus sedentarius (strain ATCC 14392 / DSM 20547 / JCM 11482 / CCUG 33030 / NBRC 15357 / NCTC 11040 / CCM 314 / 541)</name>
    <name type="common">Micrococcus sedentarius</name>
    <dbReference type="NCBI Taxonomy" id="478801"/>
    <lineage>
        <taxon>Bacteria</taxon>
        <taxon>Bacillati</taxon>
        <taxon>Actinomycetota</taxon>
        <taxon>Actinomycetes</taxon>
        <taxon>Micrococcales</taxon>
        <taxon>Kytococcaceae</taxon>
        <taxon>Kytococcus</taxon>
    </lineage>
</organism>
<evidence type="ECO:0000313" key="9">
    <source>
        <dbReference type="EMBL" id="ACV06347.1"/>
    </source>
</evidence>
<evidence type="ECO:0000256" key="7">
    <source>
        <dbReference type="RuleBase" id="RU365095"/>
    </source>
</evidence>
<evidence type="ECO:0000259" key="8">
    <source>
        <dbReference type="Pfam" id="PF01182"/>
    </source>
</evidence>
<dbReference type="InterPro" id="IPR037171">
    <property type="entry name" value="NagB/RpiA_transferase-like"/>
</dbReference>
<evidence type="ECO:0000256" key="4">
    <source>
        <dbReference type="ARBA" id="ARBA00010662"/>
    </source>
</evidence>
<dbReference type="SUPFAM" id="SSF100950">
    <property type="entry name" value="NagB/RpiA/CoA transferase-like"/>
    <property type="match status" value="1"/>
</dbReference>
<dbReference type="PANTHER" id="PTHR11054">
    <property type="entry name" value="6-PHOSPHOGLUCONOLACTONASE"/>
    <property type="match status" value="1"/>
</dbReference>
<comment type="catalytic activity">
    <reaction evidence="1 7">
        <text>6-phospho-D-glucono-1,5-lactone + H2O = 6-phospho-D-gluconate + H(+)</text>
        <dbReference type="Rhea" id="RHEA:12556"/>
        <dbReference type="ChEBI" id="CHEBI:15377"/>
        <dbReference type="ChEBI" id="CHEBI:15378"/>
        <dbReference type="ChEBI" id="CHEBI:57955"/>
        <dbReference type="ChEBI" id="CHEBI:58759"/>
        <dbReference type="EC" id="3.1.1.31"/>
    </reaction>
</comment>
<reference evidence="9 10" key="1">
    <citation type="journal article" date="2009" name="Stand. Genomic Sci.">
        <title>Complete genome sequence of Kytococcus sedentarius type strain (541).</title>
        <authorList>
            <person name="Sims D."/>
            <person name="Brettin T."/>
            <person name="Detter J.C."/>
            <person name="Han C."/>
            <person name="Lapidus A."/>
            <person name="Copeland A."/>
            <person name="Glavina Del Rio T."/>
            <person name="Nolan M."/>
            <person name="Chen F."/>
            <person name="Lucas S."/>
            <person name="Tice H."/>
            <person name="Cheng J.F."/>
            <person name="Bruce D."/>
            <person name="Goodwin L."/>
            <person name="Pitluck S."/>
            <person name="Ovchinnikova G."/>
            <person name="Pati A."/>
            <person name="Ivanova N."/>
            <person name="Mavrommatis K."/>
            <person name="Chen A."/>
            <person name="Palaniappan K."/>
            <person name="D'haeseleer P."/>
            <person name="Chain P."/>
            <person name="Bristow J."/>
            <person name="Eisen J.A."/>
            <person name="Markowitz V."/>
            <person name="Hugenholtz P."/>
            <person name="Schneider S."/>
            <person name="Goker M."/>
            <person name="Pukall R."/>
            <person name="Kyrpides N.C."/>
            <person name="Klenk H.P."/>
        </authorList>
    </citation>
    <scope>NUCLEOTIDE SEQUENCE [LARGE SCALE GENOMIC DNA]</scope>
    <source>
        <strain evidence="10">ATCC 14392 / DSM 20547 / JCM 11482 / CCUG 33030 / NBRC 15357 / NCTC 11040 / CCM 314 / 541</strain>
    </source>
</reference>
<dbReference type="RefSeq" id="WP_015779292.1">
    <property type="nucleotide sequence ID" value="NC_013169.1"/>
</dbReference>
<comment type="pathway">
    <text evidence="3 7">Carbohydrate degradation; pentose phosphate pathway; D-ribulose 5-phosphate from D-glucose 6-phosphate (oxidative stage): step 2/3.</text>
</comment>
<evidence type="ECO:0000256" key="3">
    <source>
        <dbReference type="ARBA" id="ARBA00004961"/>
    </source>
</evidence>
<feature type="domain" description="Glucosamine/galactosamine-6-phosphate isomerase" evidence="8">
    <location>
        <begin position="10"/>
        <end position="212"/>
    </location>
</feature>
<evidence type="ECO:0000256" key="1">
    <source>
        <dbReference type="ARBA" id="ARBA00000832"/>
    </source>
</evidence>
<keyword evidence="10" id="KW-1185">Reference proteome</keyword>
<dbReference type="UniPathway" id="UPA00115">
    <property type="reaction ID" value="UER00409"/>
</dbReference>
<dbReference type="InterPro" id="IPR006148">
    <property type="entry name" value="Glc/Gal-6P_isomerase"/>
</dbReference>
<dbReference type="Gene3D" id="3.40.50.1360">
    <property type="match status" value="1"/>
</dbReference>
<dbReference type="Proteomes" id="UP000006666">
    <property type="component" value="Chromosome"/>
</dbReference>
<dbReference type="GO" id="GO:0006098">
    <property type="term" value="P:pentose-phosphate shunt"/>
    <property type="evidence" value="ECO:0007669"/>
    <property type="project" value="UniProtKB-UniPathway"/>
</dbReference>
<dbReference type="GO" id="GO:0017057">
    <property type="term" value="F:6-phosphogluconolactonase activity"/>
    <property type="evidence" value="ECO:0007669"/>
    <property type="project" value="UniProtKB-UniRule"/>
</dbReference>
<dbReference type="InterPro" id="IPR039104">
    <property type="entry name" value="6PGL"/>
</dbReference>
<gene>
    <name evidence="7" type="primary">pgl</name>
    <name evidence="9" type="ordered locus">Ksed_13160</name>
</gene>
<dbReference type="InterPro" id="IPR005900">
    <property type="entry name" value="6-phosphogluconolactonase_DevB"/>
</dbReference>
<evidence type="ECO:0000313" key="10">
    <source>
        <dbReference type="Proteomes" id="UP000006666"/>
    </source>
</evidence>
<evidence type="ECO:0000256" key="5">
    <source>
        <dbReference type="ARBA" id="ARBA00013198"/>
    </source>
</evidence>
<comment type="similarity">
    <text evidence="4 7">Belongs to the glucosamine/galactosamine-6-phosphate isomerase family. 6-phosphogluconolactonase subfamily.</text>
</comment>
<dbReference type="HOGENOM" id="CLU_053947_0_1_11"/>
<dbReference type="KEGG" id="kse:Ksed_13160"/>
<dbReference type="STRING" id="478801.Ksed_13160"/>
<dbReference type="AlphaFoldDB" id="C7NHJ0"/>
<dbReference type="PANTHER" id="PTHR11054:SF0">
    <property type="entry name" value="6-PHOSPHOGLUCONOLACTONASE"/>
    <property type="match status" value="1"/>
</dbReference>
<dbReference type="EMBL" id="CP001686">
    <property type="protein sequence ID" value="ACV06347.1"/>
    <property type="molecule type" value="Genomic_DNA"/>
</dbReference>
<dbReference type="NCBIfam" id="TIGR01198">
    <property type="entry name" value="pgl"/>
    <property type="match status" value="1"/>
</dbReference>
<dbReference type="Pfam" id="PF01182">
    <property type="entry name" value="Glucosamine_iso"/>
    <property type="match status" value="1"/>
</dbReference>